<evidence type="ECO:0000313" key="7">
    <source>
        <dbReference type="Proteomes" id="UP001206128"/>
    </source>
</evidence>
<gene>
    <name evidence="6" type="ORF">LX83_007315</name>
</gene>
<dbReference type="SUPFAM" id="SSF50370">
    <property type="entry name" value="Ricin B-like lectins"/>
    <property type="match status" value="1"/>
</dbReference>
<dbReference type="PROSITE" id="PS50093">
    <property type="entry name" value="PKD"/>
    <property type="match status" value="1"/>
</dbReference>
<evidence type="ECO:0000259" key="5">
    <source>
        <dbReference type="PROSITE" id="PS51175"/>
    </source>
</evidence>
<dbReference type="Pfam" id="PF18911">
    <property type="entry name" value="PKD_4"/>
    <property type="match status" value="1"/>
</dbReference>
<dbReference type="InterPro" id="IPR022409">
    <property type="entry name" value="PKD/Chitinase_dom"/>
</dbReference>
<accession>A0AAE3GNC3</accession>
<dbReference type="SUPFAM" id="SSF50952">
    <property type="entry name" value="Soluble quinoprotein glucose dehydrogenase"/>
    <property type="match status" value="1"/>
</dbReference>
<feature type="chain" id="PRO_5042205443" evidence="3">
    <location>
        <begin position="29"/>
        <end position="968"/>
    </location>
</feature>
<dbReference type="GO" id="GO:0005975">
    <property type="term" value="P:carbohydrate metabolic process"/>
    <property type="evidence" value="ECO:0007669"/>
    <property type="project" value="UniProtKB-ARBA"/>
</dbReference>
<dbReference type="InterPro" id="IPR013783">
    <property type="entry name" value="Ig-like_fold"/>
</dbReference>
<dbReference type="PROSITE" id="PS51175">
    <property type="entry name" value="CBM6"/>
    <property type="match status" value="1"/>
</dbReference>
<dbReference type="RefSeq" id="WP_253780763.1">
    <property type="nucleotide sequence ID" value="NZ_JAMTCK010000033.1"/>
</dbReference>
<evidence type="ECO:0000256" key="3">
    <source>
        <dbReference type="SAM" id="SignalP"/>
    </source>
</evidence>
<proteinExistence type="predicted"/>
<feature type="region of interest" description="Disordered" evidence="2">
    <location>
        <begin position="684"/>
        <end position="719"/>
    </location>
</feature>
<dbReference type="CDD" id="cd04084">
    <property type="entry name" value="CBM6_xylanase-like"/>
    <property type="match status" value="1"/>
</dbReference>
<dbReference type="Pfam" id="PF07995">
    <property type="entry name" value="GSDH"/>
    <property type="match status" value="1"/>
</dbReference>
<dbReference type="PANTHER" id="PTHR19328">
    <property type="entry name" value="HEDGEHOG-INTERACTING PROTEIN"/>
    <property type="match status" value="1"/>
</dbReference>
<dbReference type="Gene3D" id="2.60.120.260">
    <property type="entry name" value="Galactose-binding domain-like"/>
    <property type="match status" value="1"/>
</dbReference>
<protein>
    <submittedName>
        <fullName evidence="6">PKD domain-containing protein</fullName>
    </submittedName>
</protein>
<evidence type="ECO:0000259" key="4">
    <source>
        <dbReference type="PROSITE" id="PS50093"/>
    </source>
</evidence>
<dbReference type="InterPro" id="IPR006584">
    <property type="entry name" value="Cellulose-bd_IV"/>
</dbReference>
<evidence type="ECO:0000313" key="6">
    <source>
        <dbReference type="EMBL" id="MCP2170424.1"/>
    </source>
</evidence>
<dbReference type="Proteomes" id="UP001206128">
    <property type="component" value="Unassembled WGS sequence"/>
</dbReference>
<comment type="caution">
    <text evidence="6">The sequence shown here is derived from an EMBL/GenBank/DDBJ whole genome shotgun (WGS) entry which is preliminary data.</text>
</comment>
<dbReference type="GO" id="GO:0030246">
    <property type="term" value="F:carbohydrate binding"/>
    <property type="evidence" value="ECO:0007669"/>
    <property type="project" value="InterPro"/>
</dbReference>
<evidence type="ECO:0000256" key="1">
    <source>
        <dbReference type="ARBA" id="ARBA00022729"/>
    </source>
</evidence>
<organism evidence="6 7">
    <name type="scientific">Goodfellowiella coeruleoviolacea</name>
    <dbReference type="NCBI Taxonomy" id="334858"/>
    <lineage>
        <taxon>Bacteria</taxon>
        <taxon>Bacillati</taxon>
        <taxon>Actinomycetota</taxon>
        <taxon>Actinomycetes</taxon>
        <taxon>Pseudonocardiales</taxon>
        <taxon>Pseudonocardiaceae</taxon>
        <taxon>Goodfellowiella</taxon>
    </lineage>
</organism>
<dbReference type="SUPFAM" id="SSF49785">
    <property type="entry name" value="Galactose-binding domain-like"/>
    <property type="match status" value="1"/>
</dbReference>
<dbReference type="PANTHER" id="PTHR19328:SF75">
    <property type="entry name" value="ALDOSE SUGAR DEHYDROGENASE YLII"/>
    <property type="match status" value="1"/>
</dbReference>
<dbReference type="SUPFAM" id="SSF49299">
    <property type="entry name" value="PKD domain"/>
    <property type="match status" value="1"/>
</dbReference>
<dbReference type="InterPro" id="IPR012938">
    <property type="entry name" value="Glc/Sorbosone_DH"/>
</dbReference>
<dbReference type="InterPro" id="IPR011042">
    <property type="entry name" value="6-blade_b-propeller_TolB-like"/>
</dbReference>
<dbReference type="InterPro" id="IPR000601">
    <property type="entry name" value="PKD_dom"/>
</dbReference>
<dbReference type="FunFam" id="2.60.40.10:FF:000270">
    <property type="entry name" value="Cell surface protein"/>
    <property type="match status" value="1"/>
</dbReference>
<dbReference type="InterPro" id="IPR000772">
    <property type="entry name" value="Ricin_B_lectin"/>
</dbReference>
<name>A0AAE3GNC3_9PSEU</name>
<dbReference type="Gene3D" id="2.120.10.30">
    <property type="entry name" value="TolB, C-terminal domain"/>
    <property type="match status" value="1"/>
</dbReference>
<sequence>MSRSPALRRCALVVTGFLVAVLFPVVSAAVVANPAAHAALPPDSMFQKVRLHTETGNPMAMDVAPDGRVFYIDRLGDIKIVQPNGATNTAAHLDVFTANESGGLNIALDPGFATNQWAYVVYSPNSASVDRLSRFNVNGNTIDLSSEKIVLDVPVQRQECCHHGAGLVFDKKNGNLWLSTGDNTNPFASDGYTPIDERSGRAYWDAQRTSGNTNSLSGKVLRIHPEVNGTYTIPAGNLFPPGTANTRPEIYMMGERNPFRMNIDPKTGFPTVANYGPDAPNASSSRGPQNTVEWDVLSQPGNAGWPYCIGPNLPYNDYNFASNTSGGQFDCTGGPTNNSPNNTGQTKLPPAIPAMVYYHYQADPAHFPMLSGGAPTAGPVYRYDPNLNSSRKWPVDFDGRAVFAEWNTSQLFTFQLDAAGTAVTSIDRLFPSMSFNRPMDFDFGPDGALYVIEWGSGYGGGNSDAGIDRIDYLGNNQANPTAKAGADRTSGPAPLTVNFSSAGSADPGGSSLTYSWNFGDGTTSTAANPSHTYTAAGNYTAVLTVRNSAGATGTASVSITSGNTTPALSITAPPHGGVFGWGDVVNFSVTVTDPEDGTVDCTKVTIQAYLGHDTHGHPLDQYQGCSAQVQTTLASGHTENDNTFYVIEASYTDKGGAGGANPLTGRAQVLLQPKHKQAEFYSATGRASDGTGTGSPGVTVESTTDPKGGGSNIGSVEDGDWWSFDPVNMTNVTGMGFRVASGSTGGTIQVRTGSPTGTLLGSVTVPGTGGWQTWTDVTLNLANPPTTSGPLYFVARKPAGSTNNSGLFNVNWVMFDGAGIGTPGQSPVQIGVNYHLVAAHSGKLADINGGSASPGGQLIQWSANSGLNQQFDFLDSGGGYYRIRARHSGLVLQVAGSGSGADITQQPDSNAPSQQWRVVDQGGGAVSFVNRQSALAMDVWGASTADGARISQYTVTGNANQRFQLRRA</sequence>
<dbReference type="SMART" id="SM00089">
    <property type="entry name" value="PKD"/>
    <property type="match status" value="1"/>
</dbReference>
<keyword evidence="7" id="KW-1185">Reference proteome</keyword>
<dbReference type="Pfam" id="PF03422">
    <property type="entry name" value="CBM_6"/>
    <property type="match status" value="1"/>
</dbReference>
<dbReference type="InterPro" id="IPR008979">
    <property type="entry name" value="Galactose-bd-like_sf"/>
</dbReference>
<dbReference type="CDD" id="cd00146">
    <property type="entry name" value="PKD"/>
    <property type="match status" value="1"/>
</dbReference>
<feature type="domain" description="PKD" evidence="4">
    <location>
        <begin position="480"/>
        <end position="560"/>
    </location>
</feature>
<dbReference type="SMART" id="SM00458">
    <property type="entry name" value="RICIN"/>
    <property type="match status" value="1"/>
</dbReference>
<evidence type="ECO:0000256" key="2">
    <source>
        <dbReference type="SAM" id="MobiDB-lite"/>
    </source>
</evidence>
<dbReference type="Gene3D" id="2.80.10.50">
    <property type="match status" value="1"/>
</dbReference>
<dbReference type="Pfam" id="PF14200">
    <property type="entry name" value="RicinB_lectin_2"/>
    <property type="match status" value="1"/>
</dbReference>
<dbReference type="AlphaFoldDB" id="A0AAE3GNC3"/>
<dbReference type="EMBL" id="JAMTCK010000033">
    <property type="protein sequence ID" value="MCP2170424.1"/>
    <property type="molecule type" value="Genomic_DNA"/>
</dbReference>
<dbReference type="InterPro" id="IPR035986">
    <property type="entry name" value="PKD_dom_sf"/>
</dbReference>
<dbReference type="SMART" id="SM00606">
    <property type="entry name" value="CBD_IV"/>
    <property type="match status" value="1"/>
</dbReference>
<dbReference type="InterPro" id="IPR035992">
    <property type="entry name" value="Ricin_B-like_lectins"/>
</dbReference>
<dbReference type="PROSITE" id="PS50231">
    <property type="entry name" value="RICIN_B_LECTIN"/>
    <property type="match status" value="1"/>
</dbReference>
<dbReference type="Gene3D" id="2.60.40.10">
    <property type="entry name" value="Immunoglobulins"/>
    <property type="match status" value="1"/>
</dbReference>
<keyword evidence="1 3" id="KW-0732">Signal</keyword>
<feature type="domain" description="CBM6" evidence="5">
    <location>
        <begin position="683"/>
        <end position="816"/>
    </location>
</feature>
<reference evidence="6" key="1">
    <citation type="submission" date="2022-06" db="EMBL/GenBank/DDBJ databases">
        <title>Genomic Encyclopedia of Archaeal and Bacterial Type Strains, Phase II (KMG-II): from individual species to whole genera.</title>
        <authorList>
            <person name="Goeker M."/>
        </authorList>
    </citation>
    <scope>NUCLEOTIDE SEQUENCE</scope>
    <source>
        <strain evidence="6">DSM 43935</strain>
    </source>
</reference>
<dbReference type="InterPro" id="IPR011041">
    <property type="entry name" value="Quinoprot_gluc/sorb_DH_b-prop"/>
</dbReference>
<feature type="signal peptide" evidence="3">
    <location>
        <begin position="1"/>
        <end position="28"/>
    </location>
</feature>
<dbReference type="InterPro" id="IPR005084">
    <property type="entry name" value="CBM6"/>
</dbReference>